<organism evidence="1 2">
    <name type="scientific">Candidatus Choladousia intestinavium</name>
    <dbReference type="NCBI Taxonomy" id="2840727"/>
    <lineage>
        <taxon>Bacteria</taxon>
        <taxon>Bacillati</taxon>
        <taxon>Bacillota</taxon>
        <taxon>Clostridia</taxon>
        <taxon>Lachnospirales</taxon>
        <taxon>Lachnospiraceae</taxon>
        <taxon>Lachnospiraceae incertae sedis</taxon>
        <taxon>Candidatus Choladousia</taxon>
    </lineage>
</organism>
<evidence type="ECO:0000313" key="2">
    <source>
        <dbReference type="Proteomes" id="UP000886757"/>
    </source>
</evidence>
<evidence type="ECO:0000313" key="1">
    <source>
        <dbReference type="EMBL" id="HIR12917.1"/>
    </source>
</evidence>
<protein>
    <submittedName>
        <fullName evidence="1">NusG domain II-containing protein</fullName>
    </submittedName>
</protein>
<dbReference type="EMBL" id="DVGK01000041">
    <property type="protein sequence ID" value="HIR12917.1"/>
    <property type="molecule type" value="Genomic_DNA"/>
</dbReference>
<gene>
    <name evidence="1" type="ORF">IAB31_03215</name>
</gene>
<reference evidence="1" key="2">
    <citation type="journal article" date="2021" name="PeerJ">
        <title>Extensive microbial diversity within the chicken gut microbiome revealed by metagenomics and culture.</title>
        <authorList>
            <person name="Gilroy R."/>
            <person name="Ravi A."/>
            <person name="Getino M."/>
            <person name="Pursley I."/>
            <person name="Horton D.L."/>
            <person name="Alikhan N.F."/>
            <person name="Baker D."/>
            <person name="Gharbi K."/>
            <person name="Hall N."/>
            <person name="Watson M."/>
            <person name="Adriaenssens E.M."/>
            <person name="Foster-Nyarko E."/>
            <person name="Jarju S."/>
            <person name="Secka A."/>
            <person name="Antonio M."/>
            <person name="Oren A."/>
            <person name="Chaudhuri R.R."/>
            <person name="La Ragione R."/>
            <person name="Hildebrand F."/>
            <person name="Pallen M.J."/>
        </authorList>
    </citation>
    <scope>NUCLEOTIDE SEQUENCE</scope>
    <source>
        <strain evidence="1">ChiSjej4B22-8148</strain>
    </source>
</reference>
<dbReference type="Pfam" id="PF07009">
    <property type="entry name" value="NusG_II"/>
    <property type="match status" value="1"/>
</dbReference>
<reference evidence="1" key="1">
    <citation type="submission" date="2020-10" db="EMBL/GenBank/DDBJ databases">
        <authorList>
            <person name="Gilroy R."/>
        </authorList>
    </citation>
    <scope>NUCLEOTIDE SEQUENCE</scope>
    <source>
        <strain evidence="1">ChiSjej4B22-8148</strain>
    </source>
</reference>
<sequence>MTRKTRILLLLCAAIFLSGVLGCVWVLNRPRGTWVEILQDGSLIQRIDLSQARDQNIDVEYEGRSNRITIENGRIRVSQADCPDHICVDRGWLDSSIPIVCLPNRLVIQYTDQGADIDALAQ</sequence>
<proteinExistence type="predicted"/>
<dbReference type="InterPro" id="IPR038690">
    <property type="entry name" value="NusG_2_sf"/>
</dbReference>
<dbReference type="PROSITE" id="PS51257">
    <property type="entry name" value="PROKAR_LIPOPROTEIN"/>
    <property type="match status" value="1"/>
</dbReference>
<accession>A0A9D1AAZ2</accession>
<dbReference type="Gene3D" id="2.60.320.10">
    <property type="entry name" value="N-utilization substance G protein NusG, insert domain"/>
    <property type="match status" value="1"/>
</dbReference>
<dbReference type="Proteomes" id="UP000886757">
    <property type="component" value="Unassembled WGS sequence"/>
</dbReference>
<dbReference type="AlphaFoldDB" id="A0A9D1AAZ2"/>
<comment type="caution">
    <text evidence="1">The sequence shown here is derived from an EMBL/GenBank/DDBJ whole genome shotgun (WGS) entry which is preliminary data.</text>
</comment>
<name>A0A9D1AAZ2_9FIRM</name>
<dbReference type="CDD" id="cd09911">
    <property type="entry name" value="Lin0431_like"/>
    <property type="match status" value="1"/>
</dbReference>